<feature type="transmembrane region" description="Helical" evidence="1">
    <location>
        <begin position="367"/>
        <end position="385"/>
    </location>
</feature>
<organism evidence="3 4">
    <name type="scientific">Campylobacter gastrosuis</name>
    <dbReference type="NCBI Taxonomy" id="2974576"/>
    <lineage>
        <taxon>Bacteria</taxon>
        <taxon>Pseudomonadati</taxon>
        <taxon>Campylobacterota</taxon>
        <taxon>Epsilonproteobacteria</taxon>
        <taxon>Campylobacterales</taxon>
        <taxon>Campylobacteraceae</taxon>
        <taxon>Campylobacter</taxon>
    </lineage>
</organism>
<reference evidence="3" key="2">
    <citation type="journal article" date="2023" name="Microorganisms">
        <title>Isolation and Genomic Characteristics of Cat-Borne Campylobacter felis sp. nov. and Sheep-Borne Campylobacter ovis sp. nov.</title>
        <authorList>
            <person name="Wang H."/>
            <person name="Li Y."/>
            <person name="Gu Y."/>
            <person name="Zhou G."/>
            <person name="Chen X."/>
            <person name="Zhang X."/>
            <person name="Shao Z."/>
            <person name="Zhang J."/>
            <person name="Zhang M."/>
        </authorList>
    </citation>
    <scope>NUCLEOTIDE SEQUENCE</scope>
    <source>
        <strain evidence="3">PS10</strain>
    </source>
</reference>
<dbReference type="InterPro" id="IPR001054">
    <property type="entry name" value="A/G_cyclase"/>
</dbReference>
<name>A0ABT7HSP1_9BACT</name>
<dbReference type="InterPro" id="IPR029787">
    <property type="entry name" value="Nucleotide_cyclase"/>
</dbReference>
<dbReference type="EMBL" id="JANURM010000013">
    <property type="protein sequence ID" value="MDL0089438.1"/>
    <property type="molecule type" value="Genomic_DNA"/>
</dbReference>
<dbReference type="Pfam" id="PF00211">
    <property type="entry name" value="Guanylate_cyc"/>
    <property type="match status" value="1"/>
</dbReference>
<dbReference type="PROSITE" id="PS50125">
    <property type="entry name" value="GUANYLATE_CYCLASE_2"/>
    <property type="match status" value="1"/>
</dbReference>
<dbReference type="SMART" id="SM01080">
    <property type="entry name" value="CHASE2"/>
    <property type="match status" value="1"/>
</dbReference>
<keyword evidence="1" id="KW-0472">Membrane</keyword>
<dbReference type="PANTHER" id="PTHR43081">
    <property type="entry name" value="ADENYLATE CYCLASE, TERMINAL-DIFFERENTIATION SPECIFIC-RELATED"/>
    <property type="match status" value="1"/>
</dbReference>
<protein>
    <submittedName>
        <fullName evidence="3">Adenylate/guanylate cyclase domain-containing protein</fullName>
    </submittedName>
</protein>
<evidence type="ECO:0000259" key="2">
    <source>
        <dbReference type="PROSITE" id="PS50125"/>
    </source>
</evidence>
<keyword evidence="1" id="KW-0812">Transmembrane</keyword>
<dbReference type="PANTHER" id="PTHR43081:SF1">
    <property type="entry name" value="ADENYLATE CYCLASE, TERMINAL-DIFFERENTIATION SPECIFIC"/>
    <property type="match status" value="1"/>
</dbReference>
<feature type="transmembrane region" description="Helical" evidence="1">
    <location>
        <begin position="391"/>
        <end position="415"/>
    </location>
</feature>
<dbReference type="RefSeq" id="WP_284938106.1">
    <property type="nucleotide sequence ID" value="NZ_JANURM010000013.1"/>
</dbReference>
<dbReference type="Pfam" id="PF05226">
    <property type="entry name" value="CHASE2"/>
    <property type="match status" value="1"/>
</dbReference>
<dbReference type="SMART" id="SM00044">
    <property type="entry name" value="CYCc"/>
    <property type="match status" value="1"/>
</dbReference>
<evidence type="ECO:0000256" key="1">
    <source>
        <dbReference type="SAM" id="Phobius"/>
    </source>
</evidence>
<evidence type="ECO:0000313" key="3">
    <source>
        <dbReference type="EMBL" id="MDL0089438.1"/>
    </source>
</evidence>
<proteinExistence type="predicted"/>
<dbReference type="CDD" id="cd07302">
    <property type="entry name" value="CHD"/>
    <property type="match status" value="1"/>
</dbReference>
<sequence length="711" mass="79947">MFKFLNYCLASFVISAFLCSIYIFFPNLLDQFDAKFRDAFFIERGAIKTSQNVVIVDIDEASIKEFGQWPWSRDKLAKIIENLTLADVLVVGLDIVFAEPDRTSPRLIAKTLGINQNLDDYDLVFSEALANSPTILGYNFDLVDENSTQNAPQIAAVFVERDKQNDMVLKAFGANLNIPILQDSGYSSGFFNIVPDDSGVIRSVPLVISYEDVLYPSLSLEMIRAATGANRVVVDYDVSGVYQVSFDEFKIPTDRFGRMFINYRGGQKSFKYISAKDIFYNTFDKADISGKFVLLGTSANGIFDLRTTPFESVFPGVEVHANIIDNIITGDFIHKPSYADGLNILIIIALSFSIVLLTTFLSFYFKIFSFFIASFGYLFACYYALFTHGIIINIVFGILSIILSFMTALIFDYFYNIKSEKAIKEKFASKVSKSVMEDILKHQDSHSLNIKNKEVTIFFSDIRGFTQISEKLDATALIGLLNRYMQPMSEIIIKYQGTIDKFIGDAVMAYWNAPLDIKDHADRAVKASLEQLNALNSLNEELKKENLPLIKIGIGLNTGEVVVGEMGCEIRSDYTVIGDAINLGSRVESLCKFYGSNLSITNFTKDKLTDRYIFRFLDAVKVKGKNEPVEIYQVLGLGDAVGELKDELDRYHEAIKIYQNADFKGALAIFNELKNSSKDNHIYALYAQRCADFIANPPENFNGVYEHTTKG</sequence>
<dbReference type="InterPro" id="IPR007890">
    <property type="entry name" value="CHASE2"/>
</dbReference>
<gene>
    <name evidence="3" type="ORF">NYG85_08720</name>
</gene>
<dbReference type="Proteomes" id="UP001173801">
    <property type="component" value="Unassembled WGS sequence"/>
</dbReference>
<dbReference type="SUPFAM" id="SSF55073">
    <property type="entry name" value="Nucleotide cyclase"/>
    <property type="match status" value="1"/>
</dbReference>
<reference evidence="3" key="1">
    <citation type="submission" date="2022-08" db="EMBL/GenBank/DDBJ databases">
        <authorList>
            <person name="Wang H."/>
        </authorList>
    </citation>
    <scope>NUCLEOTIDE SEQUENCE</scope>
    <source>
        <strain evidence="3">PS10</strain>
    </source>
</reference>
<dbReference type="InterPro" id="IPR050697">
    <property type="entry name" value="Adenylyl/Guanylyl_Cyclase_3/4"/>
</dbReference>
<keyword evidence="4" id="KW-1185">Reference proteome</keyword>
<dbReference type="Gene3D" id="3.30.70.1230">
    <property type="entry name" value="Nucleotide cyclase"/>
    <property type="match status" value="1"/>
</dbReference>
<accession>A0ABT7HSP1</accession>
<comment type="caution">
    <text evidence="3">The sequence shown here is derived from an EMBL/GenBank/DDBJ whole genome shotgun (WGS) entry which is preliminary data.</text>
</comment>
<feature type="transmembrane region" description="Helical" evidence="1">
    <location>
        <begin position="7"/>
        <end position="25"/>
    </location>
</feature>
<keyword evidence="1" id="KW-1133">Transmembrane helix</keyword>
<evidence type="ECO:0000313" key="4">
    <source>
        <dbReference type="Proteomes" id="UP001173801"/>
    </source>
</evidence>
<feature type="transmembrane region" description="Helical" evidence="1">
    <location>
        <begin position="341"/>
        <end position="360"/>
    </location>
</feature>
<feature type="domain" description="Guanylate cyclase" evidence="2">
    <location>
        <begin position="456"/>
        <end position="588"/>
    </location>
</feature>